<dbReference type="PROSITE" id="PS51257">
    <property type="entry name" value="PROKAR_LIPOPROTEIN"/>
    <property type="match status" value="1"/>
</dbReference>
<keyword evidence="4" id="KW-1185">Reference proteome</keyword>
<feature type="region of interest" description="Disordered" evidence="1">
    <location>
        <begin position="28"/>
        <end position="61"/>
    </location>
</feature>
<dbReference type="EMBL" id="CP032229">
    <property type="protein sequence ID" value="QBJ91648.1"/>
    <property type="molecule type" value="Genomic_DNA"/>
</dbReference>
<dbReference type="AlphaFoldDB" id="A0A4P6U0Z5"/>
<reference evidence="3 4" key="1">
    <citation type="submission" date="2018-08" db="EMBL/GenBank/DDBJ databases">
        <title>The complete genome sequence of Streptomyces seoulensis, a pioneer strain for nickel superoxide dismutase discovery.</title>
        <authorList>
            <person name="Shin J."/>
            <person name="Lee J.-S."/>
            <person name="Lee E.-J."/>
            <person name="Youn H.-D."/>
        </authorList>
    </citation>
    <scope>NUCLEOTIDE SEQUENCE [LARGE SCALE GENOMIC DNA]</scope>
    <source>
        <strain evidence="3 4">KCTC 9819</strain>
    </source>
</reference>
<dbReference type="RefSeq" id="WP_051887938.1">
    <property type="nucleotide sequence ID" value="NZ_CP032229.1"/>
</dbReference>
<keyword evidence="2" id="KW-0732">Signal</keyword>
<feature type="region of interest" description="Disordered" evidence="1">
    <location>
        <begin position="134"/>
        <end position="160"/>
    </location>
</feature>
<feature type="chain" id="PRO_5038883084" description="Lipoprotein" evidence="2">
    <location>
        <begin position="25"/>
        <end position="160"/>
    </location>
</feature>
<name>A0A4P6U0Z5_STRSO</name>
<dbReference type="GeneID" id="300100425"/>
<protein>
    <recommendedName>
        <fullName evidence="5">Lipoprotein</fullName>
    </recommendedName>
</protein>
<evidence type="ECO:0000313" key="3">
    <source>
        <dbReference type="EMBL" id="QBJ91648.1"/>
    </source>
</evidence>
<evidence type="ECO:0000313" key="4">
    <source>
        <dbReference type="Proteomes" id="UP000292547"/>
    </source>
</evidence>
<dbReference type="KEGG" id="sseo:D0Z67_16040"/>
<feature type="compositionally biased region" description="Low complexity" evidence="1">
    <location>
        <begin position="32"/>
        <end position="47"/>
    </location>
</feature>
<dbReference type="STRING" id="73044.GCA_000725795_04621"/>
<sequence length="160" mass="15236">MTTAKVRAAAAAGLVGALALGVTACGGDGSPDDSPTTSSAAPAPSGQDGSGGAGASDRLQGSWITTGGGKIVALVITGKQAGLFVTGGTVCSGTAGERAGQGVIRLTCQGGDDSRAEGTVDSVDAKGLKVTWKGGAGSESYTRAEGGKLPTGLPTSLQPS</sequence>
<organism evidence="3 4">
    <name type="scientific">Streptomyces seoulensis</name>
    <dbReference type="NCBI Taxonomy" id="73044"/>
    <lineage>
        <taxon>Bacteria</taxon>
        <taxon>Bacillati</taxon>
        <taxon>Actinomycetota</taxon>
        <taxon>Actinomycetes</taxon>
        <taxon>Kitasatosporales</taxon>
        <taxon>Streptomycetaceae</taxon>
        <taxon>Streptomyces</taxon>
    </lineage>
</organism>
<proteinExistence type="predicted"/>
<gene>
    <name evidence="3" type="ORF">D0Z67_16040</name>
</gene>
<evidence type="ECO:0000256" key="1">
    <source>
        <dbReference type="SAM" id="MobiDB-lite"/>
    </source>
</evidence>
<evidence type="ECO:0000256" key="2">
    <source>
        <dbReference type="SAM" id="SignalP"/>
    </source>
</evidence>
<dbReference type="OrthoDB" id="3483234at2"/>
<feature type="signal peptide" evidence="2">
    <location>
        <begin position="1"/>
        <end position="24"/>
    </location>
</feature>
<evidence type="ECO:0008006" key="5">
    <source>
        <dbReference type="Google" id="ProtNLM"/>
    </source>
</evidence>
<accession>A0A4P6U0Z5</accession>
<dbReference type="Proteomes" id="UP000292547">
    <property type="component" value="Chromosome"/>
</dbReference>